<evidence type="ECO:0000313" key="2">
    <source>
        <dbReference type="Proteomes" id="UP000541583"/>
    </source>
</evidence>
<evidence type="ECO:0000313" key="1">
    <source>
        <dbReference type="EMBL" id="MBB6108776.1"/>
    </source>
</evidence>
<reference evidence="1 2" key="1">
    <citation type="submission" date="2020-08" db="EMBL/GenBank/DDBJ databases">
        <title>Genomic Encyclopedia of Type Strains, Phase IV (KMG-V): Genome sequencing to study the core and pangenomes of soil and plant-associated prokaryotes.</title>
        <authorList>
            <person name="Whitman W."/>
        </authorList>
    </citation>
    <scope>NUCLEOTIDE SEQUENCE [LARGE SCALE GENOMIC DNA]</scope>
    <source>
        <strain evidence="1 2">ANJLi2</strain>
    </source>
</reference>
<accession>A0ABR6PG80</accession>
<protein>
    <submittedName>
        <fullName evidence="1">Uncharacterized protein</fullName>
    </submittedName>
</protein>
<gene>
    <name evidence="1" type="ORF">HDF23_001519</name>
</gene>
<dbReference type="EMBL" id="JACHCB010000003">
    <property type="protein sequence ID" value="MBB6108776.1"/>
    <property type="molecule type" value="Genomic_DNA"/>
</dbReference>
<sequence>MTLHWQIAGAGEETHSPIIRPINRTAMNRDQLIFPFIAVALVRMYRLGITPQSGIAPSKE</sequence>
<proteinExistence type="predicted"/>
<dbReference type="Proteomes" id="UP000541583">
    <property type="component" value="Unassembled WGS sequence"/>
</dbReference>
<name>A0ABR6PG80_9SPHI</name>
<keyword evidence="2" id="KW-1185">Reference proteome</keyword>
<organism evidence="1 2">
    <name type="scientific">Mucilaginibacter lappiensis</name>
    <dbReference type="NCBI Taxonomy" id="354630"/>
    <lineage>
        <taxon>Bacteria</taxon>
        <taxon>Pseudomonadati</taxon>
        <taxon>Bacteroidota</taxon>
        <taxon>Sphingobacteriia</taxon>
        <taxon>Sphingobacteriales</taxon>
        <taxon>Sphingobacteriaceae</taxon>
        <taxon>Mucilaginibacter</taxon>
    </lineage>
</organism>
<comment type="caution">
    <text evidence="1">The sequence shown here is derived from an EMBL/GenBank/DDBJ whole genome shotgun (WGS) entry which is preliminary data.</text>
</comment>